<dbReference type="GO" id="GO:0098554">
    <property type="term" value="C:cytoplasmic side of endoplasmic reticulum membrane"/>
    <property type="evidence" value="ECO:0007669"/>
    <property type="project" value="TreeGrafter"/>
</dbReference>
<keyword evidence="4" id="KW-0378">Hydrolase</keyword>
<dbReference type="GO" id="GO:0006465">
    <property type="term" value="P:signal peptide processing"/>
    <property type="evidence" value="ECO:0007669"/>
    <property type="project" value="TreeGrafter"/>
</dbReference>
<feature type="region of interest" description="Disordered" evidence="8">
    <location>
        <begin position="530"/>
        <end position="586"/>
    </location>
</feature>
<dbReference type="GO" id="GO:0098553">
    <property type="term" value="C:lumenal side of endoplasmic reticulum membrane"/>
    <property type="evidence" value="ECO:0007669"/>
    <property type="project" value="TreeGrafter"/>
</dbReference>
<feature type="transmembrane region" description="Helical" evidence="9">
    <location>
        <begin position="242"/>
        <end position="262"/>
    </location>
</feature>
<dbReference type="PANTHER" id="PTHR12174">
    <property type="entry name" value="SIGNAL PEPTIDE PEPTIDASE"/>
    <property type="match status" value="1"/>
</dbReference>
<dbReference type="GO" id="GO:0033619">
    <property type="term" value="P:membrane protein proteolysis"/>
    <property type="evidence" value="ECO:0007669"/>
    <property type="project" value="TreeGrafter"/>
</dbReference>
<evidence type="ECO:0000313" key="10">
    <source>
        <dbReference type="EMBL" id="OAA43336.1"/>
    </source>
</evidence>
<gene>
    <name evidence="10" type="ORF">BBO_04479</name>
</gene>
<keyword evidence="7 9" id="KW-0472">Membrane</keyword>
<dbReference type="OrthoDB" id="29661at2759"/>
<feature type="compositionally biased region" description="Basic and acidic residues" evidence="8">
    <location>
        <begin position="530"/>
        <end position="543"/>
    </location>
</feature>
<comment type="similarity">
    <text evidence="2">Belongs to the peptidase A22B family.</text>
</comment>
<evidence type="ECO:0000256" key="5">
    <source>
        <dbReference type="ARBA" id="ARBA00022824"/>
    </source>
</evidence>
<keyword evidence="10" id="KW-0645">Protease</keyword>
<dbReference type="SMART" id="SM00730">
    <property type="entry name" value="PSN"/>
    <property type="match status" value="1"/>
</dbReference>
<evidence type="ECO:0000256" key="8">
    <source>
        <dbReference type="SAM" id="MobiDB-lite"/>
    </source>
</evidence>
<sequence>MASNSSLPVPVGGGILDGLNSTSHNATSRPSTWFEALQDVDFLFLEAKLVLSAAGIIYVGAHAALRRPPSAALPKDKKARRKTEEEDKLSQGLEMSDAILFPVMAGIVLMGLYYLIQWLNDPAIISKILRWYMSIVSVASLVTLYAHGVDLVAAFVFPKYWRGLDGILRTANQKTQAVVRCDNVGNVSDDSSAAISNPLPGVLGFLAPTTKLQKVAWETRAIFKREWLLRFFLQGVGEEKTYIKFATMMALPLAAATSVLYFSSNSPFLSNMLGYGMCYCAFLVLSPTDLLIGSLVLWGLFFYDIFMVFYTPYMITVATTLEVPIKLQFKAAQRQSILGLGDIVIPGMFIAWALRADLWLHYKRLVKYESTELKILQKDAASGELVTRSEIKHREIKPPYVEVKGNWGDWFWTRRLMYLRAPKEVPVSVAAGNFKKTYFYASMVGYLLGMLATLAMLLVFKRGQPALLYLVPGVQGATYLTAIVRGELKSLWKYTEDGSLDTVDVVVDLDADGNPLKTIGKLENGVVDTTKKDDKDAKAKQSDSKGANAGAHKKGEDEKDGNEGKKEKNHHVFLFSLEAPPDDKEA</sequence>
<protein>
    <submittedName>
        <fullName evidence="10">Intramembrane protease 2</fullName>
    </submittedName>
</protein>
<dbReference type="Proteomes" id="UP000076863">
    <property type="component" value="Unassembled WGS sequence"/>
</dbReference>
<dbReference type="PANTHER" id="PTHR12174:SF23">
    <property type="entry name" value="MINOR HISTOCOMPATIBILITY ANTIGEN H13"/>
    <property type="match status" value="1"/>
</dbReference>
<proteinExistence type="inferred from homology"/>
<evidence type="ECO:0000256" key="6">
    <source>
        <dbReference type="ARBA" id="ARBA00022989"/>
    </source>
</evidence>
<dbReference type="AlphaFoldDB" id="A0A167E5F6"/>
<feature type="transmembrane region" description="Helical" evidence="9">
    <location>
        <begin position="438"/>
        <end position="460"/>
    </location>
</feature>
<dbReference type="Pfam" id="PF04258">
    <property type="entry name" value="Peptidase_A22B"/>
    <property type="match status" value="1"/>
</dbReference>
<name>A0A167E5F6_9HYPO</name>
<keyword evidence="5" id="KW-0256">Endoplasmic reticulum</keyword>
<evidence type="ECO:0000256" key="1">
    <source>
        <dbReference type="ARBA" id="ARBA00004477"/>
    </source>
</evidence>
<comment type="caution">
    <text evidence="10">The sequence shown here is derived from an EMBL/GenBank/DDBJ whole genome shotgun (WGS) entry which is preliminary data.</text>
</comment>
<evidence type="ECO:0000256" key="2">
    <source>
        <dbReference type="ARBA" id="ARBA00006859"/>
    </source>
</evidence>
<feature type="compositionally biased region" description="Basic and acidic residues" evidence="8">
    <location>
        <begin position="553"/>
        <end position="566"/>
    </location>
</feature>
<feature type="transmembrane region" description="Helical" evidence="9">
    <location>
        <begin position="335"/>
        <end position="354"/>
    </location>
</feature>
<feature type="transmembrane region" description="Helical" evidence="9">
    <location>
        <begin position="42"/>
        <end position="65"/>
    </location>
</feature>
<keyword evidence="3 9" id="KW-0812">Transmembrane</keyword>
<feature type="transmembrane region" description="Helical" evidence="9">
    <location>
        <begin position="98"/>
        <end position="119"/>
    </location>
</feature>
<comment type="subcellular location">
    <subcellularLocation>
        <location evidence="1">Endoplasmic reticulum membrane</location>
        <topology evidence="1">Multi-pass membrane protein</topology>
    </subcellularLocation>
</comment>
<dbReference type="EMBL" id="AZHA01000012">
    <property type="protein sequence ID" value="OAA43336.1"/>
    <property type="molecule type" value="Genomic_DNA"/>
</dbReference>
<dbReference type="GO" id="GO:0042500">
    <property type="term" value="F:aspartic endopeptidase activity, intramembrane cleaving"/>
    <property type="evidence" value="ECO:0007669"/>
    <property type="project" value="InterPro"/>
</dbReference>
<reference evidence="10 11" key="1">
    <citation type="journal article" date="2016" name="Genome Biol. Evol.">
        <title>Divergent and convergent evolution of fungal pathogenicity.</title>
        <authorList>
            <person name="Shang Y."/>
            <person name="Xiao G."/>
            <person name="Zheng P."/>
            <person name="Cen K."/>
            <person name="Zhan S."/>
            <person name="Wang C."/>
        </authorList>
    </citation>
    <scope>NUCLEOTIDE SEQUENCE [LARGE SCALE GENOMIC DNA]</scope>
    <source>
        <strain evidence="10 11">RCEF 3172</strain>
    </source>
</reference>
<evidence type="ECO:0000256" key="9">
    <source>
        <dbReference type="SAM" id="Phobius"/>
    </source>
</evidence>
<keyword evidence="6 9" id="KW-1133">Transmembrane helix</keyword>
<organism evidence="10 11">
    <name type="scientific">Beauveria brongniartii RCEF 3172</name>
    <dbReference type="NCBI Taxonomy" id="1081107"/>
    <lineage>
        <taxon>Eukaryota</taxon>
        <taxon>Fungi</taxon>
        <taxon>Dikarya</taxon>
        <taxon>Ascomycota</taxon>
        <taxon>Pezizomycotina</taxon>
        <taxon>Sordariomycetes</taxon>
        <taxon>Hypocreomycetidae</taxon>
        <taxon>Hypocreales</taxon>
        <taxon>Cordycipitaceae</taxon>
        <taxon>Beauveria</taxon>
        <taxon>Beauveria brongniartii</taxon>
    </lineage>
</organism>
<dbReference type="InterPro" id="IPR007369">
    <property type="entry name" value="Peptidase_A22B_SPP"/>
</dbReference>
<evidence type="ECO:0000256" key="3">
    <source>
        <dbReference type="ARBA" id="ARBA00022692"/>
    </source>
</evidence>
<evidence type="ECO:0000313" key="11">
    <source>
        <dbReference type="Proteomes" id="UP000076863"/>
    </source>
</evidence>
<dbReference type="InterPro" id="IPR006639">
    <property type="entry name" value="Preselin/SPP"/>
</dbReference>
<accession>A0A167E5F6</accession>
<feature type="transmembrane region" description="Helical" evidence="9">
    <location>
        <begin position="131"/>
        <end position="157"/>
    </location>
</feature>
<evidence type="ECO:0000256" key="4">
    <source>
        <dbReference type="ARBA" id="ARBA00022801"/>
    </source>
</evidence>
<keyword evidence="11" id="KW-1185">Reference proteome</keyword>
<evidence type="ECO:0000256" key="7">
    <source>
        <dbReference type="ARBA" id="ARBA00023136"/>
    </source>
</evidence>